<evidence type="ECO:0000256" key="2">
    <source>
        <dbReference type="ARBA" id="ARBA00022729"/>
    </source>
</evidence>
<dbReference type="InterPro" id="IPR011050">
    <property type="entry name" value="Pectin_lyase_fold/virulence"/>
</dbReference>
<evidence type="ECO:0000313" key="8">
    <source>
        <dbReference type="Proteomes" id="UP000193689"/>
    </source>
</evidence>
<dbReference type="RefSeq" id="XP_040715931.1">
    <property type="nucleotide sequence ID" value="XM_040863926.1"/>
</dbReference>
<dbReference type="OrthoDB" id="1637350at2759"/>
<dbReference type="InterPro" id="IPR045032">
    <property type="entry name" value="PEL"/>
</dbReference>
<dbReference type="STRING" id="1141098.A0A1Y2DZ60"/>
<keyword evidence="4" id="KW-0119">Carbohydrate metabolism</keyword>
<proteinExistence type="inferred from homology"/>
<dbReference type="Proteomes" id="UP000193689">
    <property type="component" value="Unassembled WGS sequence"/>
</dbReference>
<comment type="similarity">
    <text evidence="1 4">Belongs to the polysaccharide lyase 1 family.</text>
</comment>
<feature type="signal peptide" evidence="5">
    <location>
        <begin position="1"/>
        <end position="18"/>
    </location>
</feature>
<evidence type="ECO:0000256" key="3">
    <source>
        <dbReference type="ARBA" id="ARBA00023239"/>
    </source>
</evidence>
<keyword evidence="8" id="KW-1185">Reference proteome</keyword>
<dbReference type="Pfam" id="PF00544">
    <property type="entry name" value="Pectate_lyase_4"/>
    <property type="match status" value="1"/>
</dbReference>
<dbReference type="InterPro" id="IPR012334">
    <property type="entry name" value="Pectin_lyas_fold"/>
</dbReference>
<evidence type="ECO:0000256" key="5">
    <source>
        <dbReference type="SAM" id="SignalP"/>
    </source>
</evidence>
<dbReference type="SMART" id="SM00656">
    <property type="entry name" value="Amb_all"/>
    <property type="match status" value="1"/>
</dbReference>
<dbReference type="AlphaFoldDB" id="A0A1Y2DZ60"/>
<dbReference type="SUPFAM" id="SSF51126">
    <property type="entry name" value="Pectin lyase-like"/>
    <property type="match status" value="1"/>
</dbReference>
<accession>A0A1Y2DZ60</accession>
<dbReference type="InParanoid" id="A0A1Y2DZ60"/>
<evidence type="ECO:0000313" key="7">
    <source>
        <dbReference type="EMBL" id="ORY64517.1"/>
    </source>
</evidence>
<organism evidence="7 8">
    <name type="scientific">Pseudomassariella vexata</name>
    <dbReference type="NCBI Taxonomy" id="1141098"/>
    <lineage>
        <taxon>Eukaryota</taxon>
        <taxon>Fungi</taxon>
        <taxon>Dikarya</taxon>
        <taxon>Ascomycota</taxon>
        <taxon>Pezizomycotina</taxon>
        <taxon>Sordariomycetes</taxon>
        <taxon>Xylariomycetidae</taxon>
        <taxon>Amphisphaeriales</taxon>
        <taxon>Pseudomassariaceae</taxon>
        <taxon>Pseudomassariella</taxon>
    </lineage>
</organism>
<keyword evidence="2 5" id="KW-0732">Signal</keyword>
<feature type="domain" description="Pectate lyase" evidence="6">
    <location>
        <begin position="24"/>
        <end position="184"/>
    </location>
</feature>
<dbReference type="GO" id="GO:0030570">
    <property type="term" value="F:pectate lyase activity"/>
    <property type="evidence" value="ECO:0007669"/>
    <property type="project" value="InterPro"/>
</dbReference>
<evidence type="ECO:0000256" key="1">
    <source>
        <dbReference type="ARBA" id="ARBA00010980"/>
    </source>
</evidence>
<keyword evidence="3 4" id="KW-0456">Lyase</keyword>
<evidence type="ECO:0000259" key="6">
    <source>
        <dbReference type="SMART" id="SM00656"/>
    </source>
</evidence>
<feature type="chain" id="PRO_5012485970" evidence="5">
    <location>
        <begin position="19"/>
        <end position="184"/>
    </location>
</feature>
<gene>
    <name evidence="7" type="ORF">BCR38DRAFT_485666</name>
</gene>
<dbReference type="PANTHER" id="PTHR31683:SF18">
    <property type="entry name" value="PECTATE LYASE 21-RELATED"/>
    <property type="match status" value="1"/>
</dbReference>
<protein>
    <submittedName>
        <fullName evidence="7">Pectin lyase fold/virulence factor</fullName>
    </submittedName>
</protein>
<dbReference type="GO" id="GO:0005576">
    <property type="term" value="C:extracellular region"/>
    <property type="evidence" value="ECO:0007669"/>
    <property type="project" value="UniProtKB-SubCell"/>
</dbReference>
<keyword evidence="4" id="KW-0964">Secreted</keyword>
<dbReference type="InterPro" id="IPR002022">
    <property type="entry name" value="Pec_lyase"/>
</dbReference>
<reference evidence="7 8" key="1">
    <citation type="submission" date="2016-07" db="EMBL/GenBank/DDBJ databases">
        <title>Pervasive Adenine N6-methylation of Active Genes in Fungi.</title>
        <authorList>
            <consortium name="DOE Joint Genome Institute"/>
            <person name="Mondo S.J."/>
            <person name="Dannebaum R.O."/>
            <person name="Kuo R.C."/>
            <person name="Labutti K."/>
            <person name="Haridas S."/>
            <person name="Kuo A."/>
            <person name="Salamov A."/>
            <person name="Ahrendt S.R."/>
            <person name="Lipzen A."/>
            <person name="Sullivan W."/>
            <person name="Andreopoulos W.B."/>
            <person name="Clum A."/>
            <person name="Lindquist E."/>
            <person name="Daum C."/>
            <person name="Ramamoorthy G.K."/>
            <person name="Gryganskyi A."/>
            <person name="Culley D."/>
            <person name="Magnuson J.K."/>
            <person name="James T.Y."/>
            <person name="O'Malley M.A."/>
            <person name="Stajich J.E."/>
            <person name="Spatafora J.W."/>
            <person name="Visel A."/>
            <person name="Grigoriev I.V."/>
        </authorList>
    </citation>
    <scope>NUCLEOTIDE SEQUENCE [LARGE SCALE GENOMIC DNA]</scope>
    <source>
        <strain evidence="7 8">CBS 129021</strain>
    </source>
</reference>
<dbReference type="EMBL" id="MCFJ01000007">
    <property type="protein sequence ID" value="ORY64517.1"/>
    <property type="molecule type" value="Genomic_DNA"/>
</dbReference>
<dbReference type="GO" id="GO:0000272">
    <property type="term" value="P:polysaccharide catabolic process"/>
    <property type="evidence" value="ECO:0007669"/>
    <property type="project" value="UniProtKB-KW"/>
</dbReference>
<dbReference type="Gene3D" id="2.160.20.10">
    <property type="entry name" value="Single-stranded right-handed beta-helix, Pectin lyase-like"/>
    <property type="match status" value="1"/>
</dbReference>
<evidence type="ECO:0000256" key="4">
    <source>
        <dbReference type="RuleBase" id="RU361173"/>
    </source>
</evidence>
<keyword evidence="4" id="KW-0624">Polysaccharide degradation</keyword>
<sequence length="184" mass="19421">MKTTTALFALGLSVMTKASPVLRRANASEAASVVMPPKTAVPPAEAAAICIVDGTIEGAEAVQVTSDTTILGKDSNAILKGVGLKINGKSGKPVTNVIVRNLSIDKVLATTGDAIGMQFVENVWVDHCDLQGDRTQSDKDKYDGLFDVTHGSDYVTITNSFLHNHWKGSLIGHSDNNGEKTPDT</sequence>
<name>A0A1Y2DZ60_9PEZI</name>
<comment type="subcellular location">
    <subcellularLocation>
        <location evidence="4">Secreted</location>
    </subcellularLocation>
</comment>
<dbReference type="PANTHER" id="PTHR31683">
    <property type="entry name" value="PECTATE LYASE 18-RELATED"/>
    <property type="match status" value="1"/>
</dbReference>
<dbReference type="GeneID" id="63780138"/>
<comment type="caution">
    <text evidence="7">The sequence shown here is derived from an EMBL/GenBank/DDBJ whole genome shotgun (WGS) entry which is preliminary data.</text>
</comment>